<feature type="region of interest" description="Disordered" evidence="3">
    <location>
        <begin position="1"/>
        <end position="58"/>
    </location>
</feature>
<evidence type="ECO:0000256" key="3">
    <source>
        <dbReference type="SAM" id="MobiDB-lite"/>
    </source>
</evidence>
<evidence type="ECO:0000313" key="6">
    <source>
        <dbReference type="EMBL" id="QKX57791.1"/>
    </source>
</evidence>
<dbReference type="Proteomes" id="UP000509510">
    <property type="component" value="Chromosome III"/>
</dbReference>
<feature type="region of interest" description="Disordered" evidence="3">
    <location>
        <begin position="72"/>
        <end position="102"/>
    </location>
</feature>
<dbReference type="Pfam" id="PF01488">
    <property type="entry name" value="Shikimate_DH"/>
    <property type="match status" value="1"/>
</dbReference>
<keyword evidence="7" id="KW-1185">Reference proteome</keyword>
<dbReference type="InterPro" id="IPR013785">
    <property type="entry name" value="Aldolase_TIM"/>
</dbReference>
<dbReference type="InterPro" id="IPR027417">
    <property type="entry name" value="P-loop_NTPase"/>
</dbReference>
<protein>
    <submittedName>
        <fullName evidence="6">Uncharacterized protein</fullName>
    </submittedName>
</protein>
<name>A0A7H8QWB3_TALRU</name>
<gene>
    <name evidence="6" type="ORF">TRUGW13939_04911</name>
</gene>
<dbReference type="InterPro" id="IPR001381">
    <property type="entry name" value="DHquinase_I"/>
</dbReference>
<dbReference type="InterPro" id="IPR013708">
    <property type="entry name" value="Shikimate_DH-bd_N"/>
</dbReference>
<feature type="compositionally biased region" description="Basic and acidic residues" evidence="3">
    <location>
        <begin position="85"/>
        <end position="94"/>
    </location>
</feature>
<dbReference type="Gene3D" id="3.40.50.10860">
    <property type="entry name" value="Leucine Dehydrogenase, chain A, domain 1"/>
    <property type="match status" value="1"/>
</dbReference>
<dbReference type="KEGG" id="trg:TRUGW13939_04911"/>
<dbReference type="GeneID" id="55992409"/>
<evidence type="ECO:0000259" key="4">
    <source>
        <dbReference type="Pfam" id="PF01488"/>
    </source>
</evidence>
<sequence>MNARSLSTTPSVGSNGNGNGSGTLSGAPPIGEAQLSQKRRRDYAQLEDEDEDPGSPARATLRLRSSLARDSTTFASLVPPPTRSPRLESLDDRPFGSPLQSRRHRGDESIILVGFYGVGKRTLGLIASGALQKEFVDYEEVFKAHTGQSSTEYLEARGFTSYRAVEDELTAEVCRTKRQGCVLVGFFVMPSNRQRKLLGSLAGSNPIIHIQRDLNHRSDKAHPKDGHLDQTYRMSDKLHRRFASYEFFNITQLATDAKAPGPLKLKGTEREFIRFLHRVLPHPETPSYAADLWSRPYTYALQVPTSWLNDPRADFTELDCGADAVSITVDATSDDQENLYFQLSRQTALIRKHSHVPVIIDLKAPVTISSAGYVNLLELALRQAPDFIVISLDVDNSLVERLELAKGRTGIVGKCHRSLPVSDNWNSKEWHDIYEKAEALKCSAVRLTGEAHYSHDSLESIRVMLEARRLGAIPTICYNFGQYGLSSVCLNSILSPVVLPSKSADGVTLVEAQRALYSSFILPRKHFTVFGRTVSYSLSPAMHNAGYAACGMPHTCDFVQSDNVTQIHDLLKREDQGGFAVSLPYKTEIVPMMDEMSEDARIIGAVNTVVVDRVTTPNSPPRIYLKGFNTDHIGFRSCIERNLSPANAIRPQSSALIIGAGGMARAAIYACVQAGVKNICIFNRTTANAQRLADYFTAACPDTSLYVLDTLATIWPTHVAQPTIIISCIPTHEFAGNDAPDILIPEHWLNSPTGGVFVEFAYKPLITKLVGYMRQRSSQGWIVVDGLDVLVEEGIAQFEVLTKRPAPSHIIRRAVREQYAITVDASSRRSDLTA</sequence>
<dbReference type="PANTHER" id="PTHR21089:SF1">
    <property type="entry name" value="BIFUNCTIONAL 3-DEHYDROQUINATE DEHYDRATASE_SHIKIMATE DEHYDROGENASE, CHLOROPLASTIC"/>
    <property type="match status" value="1"/>
</dbReference>
<dbReference type="GO" id="GO:0009423">
    <property type="term" value="P:chorismate biosynthetic process"/>
    <property type="evidence" value="ECO:0007669"/>
    <property type="project" value="TreeGrafter"/>
</dbReference>
<dbReference type="Gene3D" id="3.20.20.70">
    <property type="entry name" value="Aldolase class I"/>
    <property type="match status" value="1"/>
</dbReference>
<dbReference type="InterPro" id="IPR022893">
    <property type="entry name" value="Shikimate_DH_fam"/>
</dbReference>
<evidence type="ECO:0000256" key="1">
    <source>
        <dbReference type="ARBA" id="ARBA00006477"/>
    </source>
</evidence>
<dbReference type="Pfam" id="PF01202">
    <property type="entry name" value="SKI"/>
    <property type="match status" value="1"/>
</dbReference>
<dbReference type="OrthoDB" id="4415835at2759"/>
<dbReference type="SUPFAM" id="SSF51569">
    <property type="entry name" value="Aldolase"/>
    <property type="match status" value="1"/>
</dbReference>
<feature type="domain" description="Quinate/shikimate 5-dehydrogenase/glutamyl-tRNA reductase" evidence="4">
    <location>
        <begin position="652"/>
        <end position="699"/>
    </location>
</feature>
<dbReference type="SUPFAM" id="SSF51735">
    <property type="entry name" value="NAD(P)-binding Rossmann-fold domains"/>
    <property type="match status" value="1"/>
</dbReference>
<evidence type="ECO:0000259" key="5">
    <source>
        <dbReference type="Pfam" id="PF08501"/>
    </source>
</evidence>
<dbReference type="InterPro" id="IPR046346">
    <property type="entry name" value="Aminoacid_DH-like_N_sf"/>
</dbReference>
<proteinExistence type="inferred from homology"/>
<dbReference type="Pfam" id="PF01487">
    <property type="entry name" value="DHquinase_I"/>
    <property type="match status" value="1"/>
</dbReference>
<dbReference type="Gene3D" id="3.40.50.720">
    <property type="entry name" value="NAD(P)-binding Rossmann-like Domain"/>
    <property type="match status" value="1"/>
</dbReference>
<dbReference type="GO" id="GO:0003855">
    <property type="term" value="F:3-dehydroquinate dehydratase activity"/>
    <property type="evidence" value="ECO:0007669"/>
    <property type="project" value="InterPro"/>
</dbReference>
<organism evidence="6 7">
    <name type="scientific">Talaromyces rugulosus</name>
    <name type="common">Penicillium rugulosum</name>
    <dbReference type="NCBI Taxonomy" id="121627"/>
    <lineage>
        <taxon>Eukaryota</taxon>
        <taxon>Fungi</taxon>
        <taxon>Dikarya</taxon>
        <taxon>Ascomycota</taxon>
        <taxon>Pezizomycotina</taxon>
        <taxon>Eurotiomycetes</taxon>
        <taxon>Eurotiomycetidae</taxon>
        <taxon>Eurotiales</taxon>
        <taxon>Trichocomaceae</taxon>
        <taxon>Talaromyces</taxon>
        <taxon>Talaromyces sect. Islandici</taxon>
    </lineage>
</organism>
<comment type="similarity">
    <text evidence="2">In the N-terminal section; belongs to the shikimate kinase family.</text>
</comment>
<dbReference type="InterPro" id="IPR036291">
    <property type="entry name" value="NAD(P)-bd_dom_sf"/>
</dbReference>
<comment type="similarity">
    <text evidence="1">In the 2nd section; belongs to the type-I 3-dehydroquinase family.</text>
</comment>
<dbReference type="Pfam" id="PF08501">
    <property type="entry name" value="Shikimate_dh_N"/>
    <property type="match status" value="1"/>
</dbReference>
<dbReference type="Gene3D" id="3.40.50.300">
    <property type="entry name" value="P-loop containing nucleotide triphosphate hydrolases"/>
    <property type="match status" value="1"/>
</dbReference>
<accession>A0A7H8QWB3</accession>
<dbReference type="InterPro" id="IPR031322">
    <property type="entry name" value="Shikimate/glucono_kinase"/>
</dbReference>
<dbReference type="RefSeq" id="XP_035343969.1">
    <property type="nucleotide sequence ID" value="XM_035488076.1"/>
</dbReference>
<dbReference type="GO" id="GO:0019632">
    <property type="term" value="P:shikimate metabolic process"/>
    <property type="evidence" value="ECO:0007669"/>
    <property type="project" value="TreeGrafter"/>
</dbReference>
<feature type="domain" description="Shikimate dehydrogenase substrate binding N-terminal" evidence="5">
    <location>
        <begin position="529"/>
        <end position="609"/>
    </location>
</feature>
<evidence type="ECO:0000256" key="2">
    <source>
        <dbReference type="ARBA" id="ARBA00009349"/>
    </source>
</evidence>
<dbReference type="EMBL" id="CP055900">
    <property type="protein sequence ID" value="QKX57791.1"/>
    <property type="molecule type" value="Genomic_DNA"/>
</dbReference>
<dbReference type="AlphaFoldDB" id="A0A7H8QWB3"/>
<dbReference type="SUPFAM" id="SSF53223">
    <property type="entry name" value="Aminoacid dehydrogenase-like, N-terminal domain"/>
    <property type="match status" value="1"/>
</dbReference>
<dbReference type="SUPFAM" id="SSF52540">
    <property type="entry name" value="P-loop containing nucleoside triphosphate hydrolases"/>
    <property type="match status" value="1"/>
</dbReference>
<evidence type="ECO:0000313" key="7">
    <source>
        <dbReference type="Proteomes" id="UP000509510"/>
    </source>
</evidence>
<reference evidence="7" key="1">
    <citation type="submission" date="2020-06" db="EMBL/GenBank/DDBJ databases">
        <title>A chromosome-scale genome assembly of Talaromyces rugulosus W13939.</title>
        <authorList>
            <person name="Wang B."/>
            <person name="Guo L."/>
            <person name="Ye K."/>
            <person name="Wang L."/>
        </authorList>
    </citation>
    <scope>NUCLEOTIDE SEQUENCE [LARGE SCALE GENOMIC DNA]</scope>
    <source>
        <strain evidence="7">W13939</strain>
    </source>
</reference>
<dbReference type="GO" id="GO:0004764">
    <property type="term" value="F:shikimate 3-dehydrogenase (NADP+) activity"/>
    <property type="evidence" value="ECO:0007669"/>
    <property type="project" value="InterPro"/>
</dbReference>
<dbReference type="PANTHER" id="PTHR21089">
    <property type="entry name" value="SHIKIMATE DEHYDROGENASE"/>
    <property type="match status" value="1"/>
</dbReference>
<dbReference type="CDD" id="cd01065">
    <property type="entry name" value="NAD_bind_Shikimate_DH"/>
    <property type="match status" value="1"/>
</dbReference>
<dbReference type="InterPro" id="IPR006151">
    <property type="entry name" value="Shikm_DH/Glu-tRNA_Rdtase"/>
</dbReference>